<keyword evidence="9 12" id="KW-0472">Membrane</keyword>
<keyword evidence="10 18" id="KW-0675">Receptor</keyword>
<feature type="domain" description="TonB-dependent receptor-like beta-barrel" evidence="16">
    <location>
        <begin position="226"/>
        <end position="630"/>
    </location>
</feature>
<keyword evidence="7" id="KW-0406">Ion transport</keyword>
<evidence type="ECO:0000259" key="16">
    <source>
        <dbReference type="Pfam" id="PF00593"/>
    </source>
</evidence>
<keyword evidence="3 12" id="KW-0813">Transport</keyword>
<dbReference type="EMBL" id="AEQP01000022">
    <property type="protein sequence ID" value="EFV93952.1"/>
    <property type="molecule type" value="Genomic_DNA"/>
</dbReference>
<evidence type="ECO:0000256" key="14">
    <source>
        <dbReference type="SAM" id="MobiDB-lite"/>
    </source>
</evidence>
<dbReference type="SUPFAM" id="SSF56935">
    <property type="entry name" value="Porins"/>
    <property type="match status" value="1"/>
</dbReference>
<evidence type="ECO:0000259" key="17">
    <source>
        <dbReference type="Pfam" id="PF07715"/>
    </source>
</evidence>
<dbReference type="InterPro" id="IPR012910">
    <property type="entry name" value="Plug_dom"/>
</dbReference>
<evidence type="ECO:0000256" key="3">
    <source>
        <dbReference type="ARBA" id="ARBA00022448"/>
    </source>
</evidence>
<evidence type="ECO:0000256" key="10">
    <source>
        <dbReference type="ARBA" id="ARBA00023170"/>
    </source>
</evidence>
<dbReference type="InterPro" id="IPR036942">
    <property type="entry name" value="Beta-barrel_TonB_sf"/>
</dbReference>
<feature type="region of interest" description="Disordered" evidence="14">
    <location>
        <begin position="219"/>
        <end position="238"/>
    </location>
</feature>
<dbReference type="Gene3D" id="2.170.130.10">
    <property type="entry name" value="TonB-dependent receptor, plug domain"/>
    <property type="match status" value="1"/>
</dbReference>
<evidence type="ECO:0000256" key="13">
    <source>
        <dbReference type="RuleBase" id="RU003357"/>
    </source>
</evidence>
<dbReference type="InterPro" id="IPR039426">
    <property type="entry name" value="TonB-dep_rcpt-like"/>
</dbReference>
<evidence type="ECO:0000256" key="15">
    <source>
        <dbReference type="SAM" id="SignalP"/>
    </source>
</evidence>
<name>E7RZF8_9BURK</name>
<evidence type="ECO:0000256" key="6">
    <source>
        <dbReference type="ARBA" id="ARBA00022729"/>
    </source>
</evidence>
<evidence type="ECO:0000256" key="12">
    <source>
        <dbReference type="PROSITE-ProRule" id="PRU01360"/>
    </source>
</evidence>
<keyword evidence="11 12" id="KW-0998">Cell outer membrane</keyword>
<evidence type="ECO:0000256" key="5">
    <source>
        <dbReference type="ARBA" id="ARBA00022692"/>
    </source>
</evidence>
<keyword evidence="19" id="KW-1185">Reference proteome</keyword>
<evidence type="ECO:0000256" key="9">
    <source>
        <dbReference type="ARBA" id="ARBA00023136"/>
    </source>
</evidence>
<dbReference type="STRING" id="887898.HMPREF0551_2067"/>
<feature type="region of interest" description="Disordered" evidence="14">
    <location>
        <begin position="54"/>
        <end position="75"/>
    </location>
</feature>
<keyword evidence="6 15" id="KW-0732">Signal</keyword>
<feature type="chain" id="PRO_5003224157" evidence="15">
    <location>
        <begin position="26"/>
        <end position="657"/>
    </location>
</feature>
<dbReference type="Pfam" id="PF00593">
    <property type="entry name" value="TonB_dep_Rec_b-barrel"/>
    <property type="match status" value="1"/>
</dbReference>
<dbReference type="PANTHER" id="PTHR30069:SF53">
    <property type="entry name" value="COLICIN I RECEPTOR-RELATED"/>
    <property type="match status" value="1"/>
</dbReference>
<comment type="subcellular location">
    <subcellularLocation>
        <location evidence="1 12">Cell outer membrane</location>
        <topology evidence="1 12">Multi-pass membrane protein</topology>
    </subcellularLocation>
</comment>
<dbReference type="PANTHER" id="PTHR30069">
    <property type="entry name" value="TONB-DEPENDENT OUTER MEMBRANE RECEPTOR"/>
    <property type="match status" value="1"/>
</dbReference>
<dbReference type="GO" id="GO:0006811">
    <property type="term" value="P:monoatomic ion transport"/>
    <property type="evidence" value="ECO:0007669"/>
    <property type="project" value="UniProtKB-KW"/>
</dbReference>
<reference evidence="18 19" key="1">
    <citation type="submission" date="2010-12" db="EMBL/GenBank/DDBJ databases">
        <authorList>
            <person name="Muzny D."/>
            <person name="Qin X."/>
            <person name="Deng J."/>
            <person name="Jiang H."/>
            <person name="Liu Y."/>
            <person name="Qu J."/>
            <person name="Song X.-Z."/>
            <person name="Zhang L."/>
            <person name="Thornton R."/>
            <person name="Coyle M."/>
            <person name="Francisco L."/>
            <person name="Jackson L."/>
            <person name="Javaid M."/>
            <person name="Korchina V."/>
            <person name="Kovar C."/>
            <person name="Mata R."/>
            <person name="Mathew T."/>
            <person name="Ngo R."/>
            <person name="Nguyen L."/>
            <person name="Nguyen N."/>
            <person name="Okwuonu G."/>
            <person name="Ongeri F."/>
            <person name="Pham C."/>
            <person name="Simmons D."/>
            <person name="Wilczek-Boney K."/>
            <person name="Hale W."/>
            <person name="Jakkamsetti A."/>
            <person name="Pham P."/>
            <person name="Ruth R."/>
            <person name="San Lucas F."/>
            <person name="Warren J."/>
            <person name="Zhang J."/>
            <person name="Zhao Z."/>
            <person name="Zhou C."/>
            <person name="Zhu D."/>
            <person name="Lee S."/>
            <person name="Bess C."/>
            <person name="Blankenburg K."/>
            <person name="Forbes L."/>
            <person name="Fu Q."/>
            <person name="Gubbala S."/>
            <person name="Hirani K."/>
            <person name="Jayaseelan J.C."/>
            <person name="Lara F."/>
            <person name="Munidasa M."/>
            <person name="Palculict T."/>
            <person name="Patil S."/>
            <person name="Pu L.-L."/>
            <person name="Saada N."/>
            <person name="Tang L."/>
            <person name="Weissenberger G."/>
            <person name="Zhu Y."/>
            <person name="Hemphill L."/>
            <person name="Shang Y."/>
            <person name="Youmans B."/>
            <person name="Ayvaz T."/>
            <person name="Ross M."/>
            <person name="Santibanez J."/>
            <person name="Aqrawi P."/>
            <person name="Gross S."/>
            <person name="Joshi V."/>
            <person name="Fowler G."/>
            <person name="Nazareth L."/>
            <person name="Reid J."/>
            <person name="Worley K."/>
            <person name="Petrosino J."/>
            <person name="Highlander S."/>
            <person name="Gibbs R."/>
        </authorList>
    </citation>
    <scope>NUCLEOTIDE SEQUENCE [LARGE SCALE GENOMIC DNA]</scope>
    <source>
        <strain evidence="18 19">ATCC 51599</strain>
    </source>
</reference>
<dbReference type="eggNOG" id="COG4206">
    <property type="taxonomic scope" value="Bacteria"/>
</dbReference>
<dbReference type="InterPro" id="IPR000531">
    <property type="entry name" value="Beta-barrel_TonB"/>
</dbReference>
<keyword evidence="4 12" id="KW-1134">Transmembrane beta strand</keyword>
<dbReference type="GO" id="GO:0009279">
    <property type="term" value="C:cell outer membrane"/>
    <property type="evidence" value="ECO:0007669"/>
    <property type="project" value="UniProtKB-SubCell"/>
</dbReference>
<feature type="domain" description="TonB-dependent receptor plug" evidence="17">
    <location>
        <begin position="118"/>
        <end position="190"/>
    </location>
</feature>
<dbReference type="Gene3D" id="2.40.170.20">
    <property type="entry name" value="TonB-dependent receptor, beta-barrel domain"/>
    <property type="match status" value="1"/>
</dbReference>
<evidence type="ECO:0000313" key="18">
    <source>
        <dbReference type="EMBL" id="EFV93952.1"/>
    </source>
</evidence>
<protein>
    <submittedName>
        <fullName evidence="18">TonB-dependent receptor</fullName>
    </submittedName>
</protein>
<dbReference type="InterPro" id="IPR037066">
    <property type="entry name" value="Plug_dom_sf"/>
</dbReference>
<evidence type="ECO:0000256" key="7">
    <source>
        <dbReference type="ARBA" id="ARBA00023065"/>
    </source>
</evidence>
<dbReference type="Pfam" id="PF07715">
    <property type="entry name" value="Plug"/>
    <property type="match status" value="1"/>
</dbReference>
<evidence type="ECO:0000256" key="4">
    <source>
        <dbReference type="ARBA" id="ARBA00022452"/>
    </source>
</evidence>
<evidence type="ECO:0000256" key="1">
    <source>
        <dbReference type="ARBA" id="ARBA00004571"/>
    </source>
</evidence>
<dbReference type="AlphaFoldDB" id="E7RZF8"/>
<comment type="caution">
    <text evidence="18">The sequence shown here is derived from an EMBL/GenBank/DDBJ whole genome shotgun (WGS) entry which is preliminary data.</text>
</comment>
<sequence>MFKRSTCAAAVAAAFSLAAIPAAMAQTASDHARTARPAHAGQQNHQGRHYNLQRNTPQAAPASRAAAKPAAPHHGARMVTAANMPTAIDTLTSDVVVLPTYHAQRNASQLTPFEALGSIQARSQGTPGSFGGLAIRGNALQDTLVLIDGFRVSPASGADFSLLPMAYGSRTEILRGPASGVYGQNAGGGVMQYLSDRAGPKTRVSGEAGIGGRGYMQMRGRVSGGNEQITGTLDVGRERGDGFDATARDYPGHQDDQDSWKRDNLSGRLDARLSTATNVTVVAMRNTVNADFDGTYGGNTALAAKKRLELTGLRADHQLSPNTRLDAKFGQSSISNTWNYTNNVATWDKTRLREYGLGATQQVTPEVLARVGAERLEESYDTTGLSSPTRTTHALTGNAVGEYGPHQLNVALRLDDSNRYKKTFSHQVGYGYRLADNLRVVGNLNTGYRMPDLADYYASPENARLKQQRNQTVDAGAYWQPDQATYAKAIVYRSRVRDRLTTIGDCTGAANCAITNVGRTTITGIALSLGQENAPGQLVEGLSWQANLDLVNPKNSATGRVLPHVAKRTFSGQVDYSFDEYSVGADVVLNNRHFSDEANQRRVGGGLLVNLRSSWRVSPELTAHADVYNLGNRSNASWRYYNQQPRTVMLGVSYSPR</sequence>
<accession>E7RZF8</accession>
<proteinExistence type="inferred from homology"/>
<evidence type="ECO:0000256" key="2">
    <source>
        <dbReference type="ARBA" id="ARBA00009810"/>
    </source>
</evidence>
<evidence type="ECO:0000256" key="8">
    <source>
        <dbReference type="ARBA" id="ARBA00023077"/>
    </source>
</evidence>
<comment type="similarity">
    <text evidence="2 12 13">Belongs to the TonB-dependent receptor family.</text>
</comment>
<keyword evidence="8 13" id="KW-0798">TonB box</keyword>
<gene>
    <name evidence="18" type="ORF">HMPREF0551_2067</name>
</gene>
<organism evidence="18 19">
    <name type="scientific">Lautropia mirabilis ATCC 51599</name>
    <dbReference type="NCBI Taxonomy" id="887898"/>
    <lineage>
        <taxon>Bacteria</taxon>
        <taxon>Pseudomonadati</taxon>
        <taxon>Pseudomonadota</taxon>
        <taxon>Betaproteobacteria</taxon>
        <taxon>Burkholderiales</taxon>
        <taxon>Burkholderiaceae</taxon>
        <taxon>Lautropia</taxon>
    </lineage>
</organism>
<feature type="signal peptide" evidence="15">
    <location>
        <begin position="1"/>
        <end position="25"/>
    </location>
</feature>
<feature type="compositionally biased region" description="Low complexity" evidence="14">
    <location>
        <begin position="57"/>
        <end position="72"/>
    </location>
</feature>
<evidence type="ECO:0000256" key="11">
    <source>
        <dbReference type="ARBA" id="ARBA00023237"/>
    </source>
</evidence>
<dbReference type="RefSeq" id="WP_005674449.1">
    <property type="nucleotide sequence ID" value="NZ_CP146288.1"/>
</dbReference>
<dbReference type="PROSITE" id="PS52016">
    <property type="entry name" value="TONB_DEPENDENT_REC_3"/>
    <property type="match status" value="1"/>
</dbReference>
<evidence type="ECO:0000313" key="19">
    <source>
        <dbReference type="Proteomes" id="UP000011021"/>
    </source>
</evidence>
<dbReference type="GO" id="GO:0015889">
    <property type="term" value="P:cobalamin transport"/>
    <property type="evidence" value="ECO:0007669"/>
    <property type="project" value="TreeGrafter"/>
</dbReference>
<dbReference type="Proteomes" id="UP000011021">
    <property type="component" value="Unassembled WGS sequence"/>
</dbReference>
<keyword evidence="5 12" id="KW-0812">Transmembrane</keyword>
<dbReference type="HOGENOM" id="CLU_008287_19_0_4"/>